<gene>
    <name evidence="2" type="ORF">IFO71_16205</name>
</gene>
<protein>
    <recommendedName>
        <fullName evidence="4">Secreted protein</fullName>
    </recommendedName>
</protein>
<reference evidence="2 3" key="1">
    <citation type="submission" date="2020-09" db="EMBL/GenBank/DDBJ databases">
        <title>Pseudoxanthomonas sp. CAU 1598 isolated from sand of Yaerae Beach.</title>
        <authorList>
            <person name="Kim W."/>
        </authorList>
    </citation>
    <scope>NUCLEOTIDE SEQUENCE [LARGE SCALE GENOMIC DNA]</scope>
    <source>
        <strain evidence="2 3">CAU 1598</strain>
    </source>
</reference>
<proteinExistence type="predicted"/>
<name>A0AAW3ZRY2_9GAMM</name>
<dbReference type="AlphaFoldDB" id="A0AAW3ZRY2"/>
<keyword evidence="1" id="KW-0732">Signal</keyword>
<sequence>MNRIALSLSLLFLAMPASADADPLPLNPTGNTKPVLVQPTLRVPGAAAFVKPTPPVEVPVPALGPCDGVLGAPTVETVACPAGFAGEQYLTISAYRSVNPDTGQCIIREAVAVAGACTPTATTEQAHCFAPASVPFQNDPGTTVIAVTDEGAVVDTARGLLAIPCPAR</sequence>
<dbReference type="RefSeq" id="WP_192030708.1">
    <property type="nucleotide sequence ID" value="NZ_JACYTR010000046.1"/>
</dbReference>
<feature type="signal peptide" evidence="1">
    <location>
        <begin position="1"/>
        <end position="21"/>
    </location>
</feature>
<dbReference type="Proteomes" id="UP000613768">
    <property type="component" value="Unassembled WGS sequence"/>
</dbReference>
<evidence type="ECO:0000256" key="1">
    <source>
        <dbReference type="SAM" id="SignalP"/>
    </source>
</evidence>
<feature type="chain" id="PRO_5043834344" description="Secreted protein" evidence="1">
    <location>
        <begin position="22"/>
        <end position="168"/>
    </location>
</feature>
<evidence type="ECO:0008006" key="4">
    <source>
        <dbReference type="Google" id="ProtNLM"/>
    </source>
</evidence>
<organism evidence="2 3">
    <name type="scientific">Pseudomarimonas arenosa</name>
    <dbReference type="NCBI Taxonomy" id="2774145"/>
    <lineage>
        <taxon>Bacteria</taxon>
        <taxon>Pseudomonadati</taxon>
        <taxon>Pseudomonadota</taxon>
        <taxon>Gammaproteobacteria</taxon>
        <taxon>Lysobacterales</taxon>
        <taxon>Lysobacteraceae</taxon>
        <taxon>Pseudomarimonas</taxon>
    </lineage>
</organism>
<evidence type="ECO:0000313" key="2">
    <source>
        <dbReference type="EMBL" id="MBD8527287.1"/>
    </source>
</evidence>
<accession>A0AAW3ZRY2</accession>
<comment type="caution">
    <text evidence="2">The sequence shown here is derived from an EMBL/GenBank/DDBJ whole genome shotgun (WGS) entry which is preliminary data.</text>
</comment>
<keyword evidence="3" id="KW-1185">Reference proteome</keyword>
<dbReference type="EMBL" id="JACYTR010000046">
    <property type="protein sequence ID" value="MBD8527287.1"/>
    <property type="molecule type" value="Genomic_DNA"/>
</dbReference>
<evidence type="ECO:0000313" key="3">
    <source>
        <dbReference type="Proteomes" id="UP000613768"/>
    </source>
</evidence>